<evidence type="ECO:0000313" key="3">
    <source>
        <dbReference type="Proteomes" id="UP000222542"/>
    </source>
</evidence>
<name>A0A2G2XUR2_CAPAN</name>
<comment type="caution">
    <text evidence="2">The sequence shown here is derived from an EMBL/GenBank/DDBJ whole genome shotgun (WGS) entry which is preliminary data.</text>
</comment>
<gene>
    <name evidence="2" type="ORF">T459_34946</name>
</gene>
<protein>
    <submittedName>
        <fullName evidence="2">Uncharacterized protein</fullName>
    </submittedName>
</protein>
<sequence length="223" mass="24370">MTAFKRRVRDGERATEKEARPTGRGRLSKPNETRKNMGISTIHMSAFVLSLRDNKTKGQPSLYLGLGLASYIALESIFFGCSADVGAAPLCCGCGGGGLSPPDRGRSGGHRSYLRRVFRLKEEGRQLKCQHRNRKSRASKWNSSKIHCSILLHALLPKCRETCEGRSGLVGPESHGRGRLSLSTTSGGALVGTFLSGAVWSNRSQLTHMEYGVRFHRAGRLSL</sequence>
<feature type="compositionally biased region" description="Basic and acidic residues" evidence="1">
    <location>
        <begin position="9"/>
        <end position="21"/>
    </location>
</feature>
<accession>A0A2G2XUR2</accession>
<proteinExistence type="predicted"/>
<feature type="region of interest" description="Disordered" evidence="1">
    <location>
        <begin position="1"/>
        <end position="36"/>
    </location>
</feature>
<evidence type="ECO:0000256" key="1">
    <source>
        <dbReference type="SAM" id="MobiDB-lite"/>
    </source>
</evidence>
<dbReference type="Proteomes" id="UP000222542">
    <property type="component" value="Unassembled WGS sequence"/>
</dbReference>
<dbReference type="AlphaFoldDB" id="A0A2G2XUR2"/>
<evidence type="ECO:0000313" key="2">
    <source>
        <dbReference type="EMBL" id="PHT61202.1"/>
    </source>
</evidence>
<reference evidence="2 3" key="2">
    <citation type="journal article" date="2017" name="Genome Biol.">
        <title>New reference genome sequences of hot pepper reveal the massive evolution of plant disease-resistance genes by retroduplication.</title>
        <authorList>
            <person name="Kim S."/>
            <person name="Park J."/>
            <person name="Yeom S.I."/>
            <person name="Kim Y.M."/>
            <person name="Seo E."/>
            <person name="Kim K.T."/>
            <person name="Kim M.S."/>
            <person name="Lee J.M."/>
            <person name="Cheong K."/>
            <person name="Shin H.S."/>
            <person name="Kim S.B."/>
            <person name="Han K."/>
            <person name="Lee J."/>
            <person name="Park M."/>
            <person name="Lee H.A."/>
            <person name="Lee H.Y."/>
            <person name="Lee Y."/>
            <person name="Oh S."/>
            <person name="Lee J.H."/>
            <person name="Choi E."/>
            <person name="Choi E."/>
            <person name="Lee S.E."/>
            <person name="Jeon J."/>
            <person name="Kim H."/>
            <person name="Choi G."/>
            <person name="Song H."/>
            <person name="Lee J."/>
            <person name="Lee S.C."/>
            <person name="Kwon J.K."/>
            <person name="Lee H.Y."/>
            <person name="Koo N."/>
            <person name="Hong Y."/>
            <person name="Kim R.W."/>
            <person name="Kang W.H."/>
            <person name="Huh J.H."/>
            <person name="Kang B.C."/>
            <person name="Yang T.J."/>
            <person name="Lee Y.H."/>
            <person name="Bennetzen J.L."/>
            <person name="Choi D."/>
        </authorList>
    </citation>
    <scope>NUCLEOTIDE SEQUENCE [LARGE SCALE GENOMIC DNA]</scope>
    <source>
        <strain evidence="3">cv. CM334</strain>
    </source>
</reference>
<dbReference type="EMBL" id="AYRZ02000213">
    <property type="protein sequence ID" value="PHT61202.1"/>
    <property type="molecule type" value="Genomic_DNA"/>
</dbReference>
<keyword evidence="3" id="KW-1185">Reference proteome</keyword>
<reference evidence="2 3" key="1">
    <citation type="journal article" date="2014" name="Nat. Genet.">
        <title>Genome sequence of the hot pepper provides insights into the evolution of pungency in Capsicum species.</title>
        <authorList>
            <person name="Kim S."/>
            <person name="Park M."/>
            <person name="Yeom S.I."/>
            <person name="Kim Y.M."/>
            <person name="Lee J.M."/>
            <person name="Lee H.A."/>
            <person name="Seo E."/>
            <person name="Choi J."/>
            <person name="Cheong K."/>
            <person name="Kim K.T."/>
            <person name="Jung K."/>
            <person name="Lee G.W."/>
            <person name="Oh S.K."/>
            <person name="Bae C."/>
            <person name="Kim S.B."/>
            <person name="Lee H.Y."/>
            <person name="Kim S.Y."/>
            <person name="Kim M.S."/>
            <person name="Kang B.C."/>
            <person name="Jo Y.D."/>
            <person name="Yang H.B."/>
            <person name="Jeong H.J."/>
            <person name="Kang W.H."/>
            <person name="Kwon J.K."/>
            <person name="Shin C."/>
            <person name="Lim J.Y."/>
            <person name="Park J.H."/>
            <person name="Huh J.H."/>
            <person name="Kim J.S."/>
            <person name="Kim B.D."/>
            <person name="Cohen O."/>
            <person name="Paran I."/>
            <person name="Suh M.C."/>
            <person name="Lee S.B."/>
            <person name="Kim Y.K."/>
            <person name="Shin Y."/>
            <person name="Noh S.J."/>
            <person name="Park J."/>
            <person name="Seo Y.S."/>
            <person name="Kwon S.Y."/>
            <person name="Kim H.A."/>
            <person name="Park J.M."/>
            <person name="Kim H.J."/>
            <person name="Choi S.B."/>
            <person name="Bosland P.W."/>
            <person name="Reeves G."/>
            <person name="Jo S.H."/>
            <person name="Lee B.W."/>
            <person name="Cho H.T."/>
            <person name="Choi H.S."/>
            <person name="Lee M.S."/>
            <person name="Yu Y."/>
            <person name="Do Choi Y."/>
            <person name="Park B.S."/>
            <person name="van Deynze A."/>
            <person name="Ashrafi H."/>
            <person name="Hill T."/>
            <person name="Kim W.T."/>
            <person name="Pai H.S."/>
            <person name="Ahn H.K."/>
            <person name="Yeam I."/>
            <person name="Giovannoni J.J."/>
            <person name="Rose J.K."/>
            <person name="Sorensen I."/>
            <person name="Lee S.J."/>
            <person name="Kim R.W."/>
            <person name="Choi I.Y."/>
            <person name="Choi B.S."/>
            <person name="Lim J.S."/>
            <person name="Lee Y.H."/>
            <person name="Choi D."/>
        </authorList>
    </citation>
    <scope>NUCLEOTIDE SEQUENCE [LARGE SCALE GENOMIC DNA]</scope>
    <source>
        <strain evidence="3">cv. CM334</strain>
    </source>
</reference>
<organism evidence="2 3">
    <name type="scientific">Capsicum annuum</name>
    <name type="common">Capsicum pepper</name>
    <dbReference type="NCBI Taxonomy" id="4072"/>
    <lineage>
        <taxon>Eukaryota</taxon>
        <taxon>Viridiplantae</taxon>
        <taxon>Streptophyta</taxon>
        <taxon>Embryophyta</taxon>
        <taxon>Tracheophyta</taxon>
        <taxon>Spermatophyta</taxon>
        <taxon>Magnoliopsida</taxon>
        <taxon>eudicotyledons</taxon>
        <taxon>Gunneridae</taxon>
        <taxon>Pentapetalae</taxon>
        <taxon>asterids</taxon>
        <taxon>lamiids</taxon>
        <taxon>Solanales</taxon>
        <taxon>Solanaceae</taxon>
        <taxon>Solanoideae</taxon>
        <taxon>Capsiceae</taxon>
        <taxon>Capsicum</taxon>
    </lineage>
</organism>
<dbReference type="Gramene" id="PHT61202">
    <property type="protein sequence ID" value="PHT61202"/>
    <property type="gene ID" value="T459_34946"/>
</dbReference>